<keyword evidence="6" id="KW-0653">Protein transport</keyword>
<evidence type="ECO:0000256" key="8">
    <source>
        <dbReference type="ARBA" id="ARBA00023121"/>
    </source>
</evidence>
<gene>
    <name evidence="17" type="primary">cadpsb</name>
</gene>
<evidence type="ECO:0000313" key="17">
    <source>
        <dbReference type="RefSeq" id="XP_028261835.1"/>
    </source>
</evidence>
<evidence type="ECO:0000256" key="9">
    <source>
        <dbReference type="ARBA" id="ARBA00023136"/>
    </source>
</evidence>
<protein>
    <submittedName>
        <fullName evidence="17">Calcium-dependent secretion activator 1 isoform X3</fullName>
    </submittedName>
</protein>
<evidence type="ECO:0000256" key="7">
    <source>
        <dbReference type="ARBA" id="ARBA00023018"/>
    </source>
</evidence>
<dbReference type="InterPro" id="IPR014770">
    <property type="entry name" value="Munc13_1"/>
</dbReference>
<dbReference type="Pfam" id="PF00169">
    <property type="entry name" value="PH"/>
    <property type="match status" value="1"/>
</dbReference>
<feature type="compositionally biased region" description="Acidic residues" evidence="12">
    <location>
        <begin position="1"/>
        <end position="19"/>
    </location>
</feature>
<dbReference type="InterPro" id="IPR057457">
    <property type="entry name" value="CAPS_C2"/>
</dbReference>
<evidence type="ECO:0000256" key="6">
    <source>
        <dbReference type="ARBA" id="ARBA00022927"/>
    </source>
</evidence>
<feature type="compositionally biased region" description="Low complexity" evidence="12">
    <location>
        <begin position="37"/>
        <end position="62"/>
    </location>
</feature>
<dbReference type="InterPro" id="IPR000008">
    <property type="entry name" value="C2_dom"/>
</dbReference>
<dbReference type="Gene3D" id="1.10.357.50">
    <property type="match status" value="1"/>
</dbReference>
<evidence type="ECO:0000259" key="14">
    <source>
        <dbReference type="PROSITE" id="PS50004"/>
    </source>
</evidence>
<dbReference type="CDD" id="cd01234">
    <property type="entry name" value="PH_CADPS"/>
    <property type="match status" value="1"/>
</dbReference>
<evidence type="ECO:0000256" key="12">
    <source>
        <dbReference type="SAM" id="MobiDB-lite"/>
    </source>
</evidence>
<name>A0A6P7I1I1_9TELE</name>
<sequence length="1278" mass="145823">MLDPSSSEEESDGIVEEESKEAMAPQAGSRISPNRTSESSGGLAPSSSRSSARPISPSPSAASEEKEDLEKLHREEEDRKKKLQLYVFVMRCIAYPFNAKQPTDMARRQQKITKQQLQQTKDRFQAFLNGDTQIVADEAFINAVQSYTEVFLKSDRVAKMVQSGGFSANDFREVFKRHIEKRVRSLPEIDGLSKETVLSSWMAKFDTIYRGDEDPRKAQQRMTASAASELILSKDQLYEMFQNILGIKKFEHQLLYQACQLDNLDEQAAQIRRELDGRLQMADQIARGGKFPKFVSKEMEAMYIEELKSSVNQLMANLESMPVSKGGEFKLQKLKRGHNTSIIDMGQEDENTLSKSDVVLSFTLEVVIMEVQGLKSLAPNRIVYCTMEVEGGEKLQTDQAEASKPTWGTQGDFTTTHPLPAVKVKLFTESTGVLALEDKELGRVVLHPTPNSPKQSELHKMTVTKACPDQDLRIKLAIRMDKPQNMKHCGYLWAFGKNVWKRWKKRFFVLVQVSQYTFAMCSYREKKSEPQELLQLDGYTVDYSDPQPGLDGGRAFFNAVKEGDTVIFASDDEQDRILWVQAMYRATGQSHKPVPPTQVQKLNSKGGASAQMDAPISQFYADRAQKHGMDEFISANPCSFDHASLFEMVQRLTLDHRLNDTFCCLGWFSPGQVFVLDEYCARNGVRGCHRHLCYLRDLLERAENGAIIDPTLLHYSFAFCASHVHGNRPDGLSTVIVDEKERFEDIKERLRVILENQIVNFRYFFPFGRPEGALKATLSLLERVLMKDIVTPVPPEEVKGVIRKCLEQAAQLNYQRINEYAKIEVEKGQKDQKDPENVGRLVTPAKKLEETIRLGELVIEVLQQNQEHHAEAAVQSSGDQSGKEAFAWWTDLMVEHAENFLALYAIDMDAALEIQSPESWDSFPLFQLLNDFLRTDYHLCNGKFHKHLQDLYAPLVVRYVDLMESSIAQSIHKGFDRESWEPVNNGSGTSEDLFWKLDALQTFIRDLHWPEEEFAKHLESRIKLMSSNMIENCVKRTRMAFESKLTKSSKSTDFRISPTLCTMFNVMVDAKDQSAKLCAMEMGQEKQFSSHLDELIEESVKDMIQLLVAKFVAILEGVLAKISRYDEGTLFSSFLSFTVKAASKYVDVPKPGMDVADGYVTFVRHSQDMLRDKVNEEVYIERLFDQWYTATMNLLGTWLTERMDQQLHVYQLKILIRITKKKYRDFRLQGVLDSTLNSKMYDTVRNRLTVEEATASVREGGMQGISMKDSDEEDEEDD</sequence>
<dbReference type="SUPFAM" id="SSF50729">
    <property type="entry name" value="PH domain-like"/>
    <property type="match status" value="1"/>
</dbReference>
<keyword evidence="9" id="KW-0472">Membrane</keyword>
<dbReference type="PANTHER" id="PTHR12166">
    <property type="entry name" value="CALCIUM-DEPENDENT SECRETION ACTIVATOR"/>
    <property type="match status" value="1"/>
</dbReference>
<dbReference type="Gene3D" id="2.30.29.30">
    <property type="entry name" value="Pleckstrin-homology domain (PH domain)/Phosphotyrosine-binding domain (PTB)"/>
    <property type="match status" value="1"/>
</dbReference>
<dbReference type="GO" id="GO:0030659">
    <property type="term" value="C:cytoplasmic vesicle membrane"/>
    <property type="evidence" value="ECO:0007669"/>
    <property type="project" value="UniProtKB-SubCell"/>
</dbReference>
<dbReference type="GO" id="GO:0046872">
    <property type="term" value="F:metal ion binding"/>
    <property type="evidence" value="ECO:0007669"/>
    <property type="project" value="UniProtKB-KW"/>
</dbReference>
<dbReference type="GO" id="GO:0045921">
    <property type="term" value="P:positive regulation of exocytosis"/>
    <property type="evidence" value="ECO:0007669"/>
    <property type="project" value="TreeGrafter"/>
</dbReference>
<keyword evidence="5" id="KW-0106">Calcium</keyword>
<dbReference type="InterPro" id="IPR011993">
    <property type="entry name" value="PH-like_dom_sf"/>
</dbReference>
<dbReference type="GO" id="GO:1990504">
    <property type="term" value="P:dense core granule exocytosis"/>
    <property type="evidence" value="ECO:0007669"/>
    <property type="project" value="InterPro"/>
</dbReference>
<keyword evidence="16" id="KW-1185">Reference proteome</keyword>
<feature type="domain" description="PH" evidence="13">
    <location>
        <begin position="485"/>
        <end position="588"/>
    </location>
</feature>
<evidence type="ECO:0000256" key="4">
    <source>
        <dbReference type="ARBA" id="ARBA00022723"/>
    </source>
</evidence>
<feature type="region of interest" description="Disordered" evidence="12">
    <location>
        <begin position="1"/>
        <end position="76"/>
    </location>
</feature>
<dbReference type="AlphaFoldDB" id="A0A6P7I1I1"/>
<evidence type="ECO:0000256" key="11">
    <source>
        <dbReference type="ARBA" id="ARBA00034103"/>
    </source>
</evidence>
<keyword evidence="2" id="KW-0813">Transport</keyword>
<evidence type="ECO:0000256" key="2">
    <source>
        <dbReference type="ARBA" id="ARBA00022448"/>
    </source>
</evidence>
<dbReference type="RefSeq" id="XP_028261835.1">
    <property type="nucleotide sequence ID" value="XM_028406034.1"/>
</dbReference>
<reference evidence="17" key="1">
    <citation type="submission" date="2025-08" db="UniProtKB">
        <authorList>
            <consortium name="RefSeq"/>
        </authorList>
    </citation>
    <scope>IDENTIFICATION</scope>
</reference>
<dbReference type="GO" id="GO:0098793">
    <property type="term" value="C:presynapse"/>
    <property type="evidence" value="ECO:0007669"/>
    <property type="project" value="GOC"/>
</dbReference>
<keyword evidence="10" id="KW-0968">Cytoplasmic vesicle</keyword>
<feature type="domain" description="MHD1" evidence="15">
    <location>
        <begin position="906"/>
        <end position="1037"/>
    </location>
</feature>
<proteinExistence type="predicted"/>
<dbReference type="InterPro" id="IPR010439">
    <property type="entry name" value="MUN_dom"/>
</dbReference>
<dbReference type="GeneID" id="114436006"/>
<evidence type="ECO:0000313" key="16">
    <source>
        <dbReference type="Proteomes" id="UP000515145"/>
    </source>
</evidence>
<dbReference type="PROSITE" id="PS50003">
    <property type="entry name" value="PH_DOMAIN"/>
    <property type="match status" value="1"/>
</dbReference>
<keyword evidence="7" id="KW-0770">Synapse</keyword>
<keyword evidence="4" id="KW-0479">Metal-binding</keyword>
<evidence type="ECO:0000256" key="1">
    <source>
        <dbReference type="ARBA" id="ARBA00004156"/>
    </source>
</evidence>
<dbReference type="SMART" id="SM01145">
    <property type="entry name" value="DUF1041"/>
    <property type="match status" value="1"/>
</dbReference>
<dbReference type="GO" id="GO:0016079">
    <property type="term" value="P:synaptic vesicle exocytosis"/>
    <property type="evidence" value="ECO:0007669"/>
    <property type="project" value="InterPro"/>
</dbReference>
<evidence type="ECO:0000256" key="3">
    <source>
        <dbReference type="ARBA" id="ARBA00022483"/>
    </source>
</evidence>
<evidence type="ECO:0000256" key="5">
    <source>
        <dbReference type="ARBA" id="ARBA00022837"/>
    </source>
</evidence>
<organism evidence="16 17">
    <name type="scientific">Parambassis ranga</name>
    <name type="common">Indian glassy fish</name>
    <dbReference type="NCBI Taxonomy" id="210632"/>
    <lineage>
        <taxon>Eukaryota</taxon>
        <taxon>Metazoa</taxon>
        <taxon>Chordata</taxon>
        <taxon>Craniata</taxon>
        <taxon>Vertebrata</taxon>
        <taxon>Euteleostomi</taxon>
        <taxon>Actinopterygii</taxon>
        <taxon>Neopterygii</taxon>
        <taxon>Teleostei</taxon>
        <taxon>Neoteleostei</taxon>
        <taxon>Acanthomorphata</taxon>
        <taxon>Ovalentaria</taxon>
        <taxon>Ambassidae</taxon>
        <taxon>Parambassis</taxon>
    </lineage>
</organism>
<evidence type="ECO:0000256" key="10">
    <source>
        <dbReference type="ARBA" id="ARBA00023329"/>
    </source>
</evidence>
<dbReference type="GO" id="GO:0008289">
    <property type="term" value="F:lipid binding"/>
    <property type="evidence" value="ECO:0007669"/>
    <property type="project" value="UniProtKB-KW"/>
</dbReference>
<dbReference type="PROSITE" id="PS50004">
    <property type="entry name" value="C2"/>
    <property type="match status" value="1"/>
</dbReference>
<evidence type="ECO:0000259" key="15">
    <source>
        <dbReference type="PROSITE" id="PS51258"/>
    </source>
</evidence>
<dbReference type="Pfam" id="PF25341">
    <property type="entry name" value="C2_CAPS"/>
    <property type="match status" value="1"/>
</dbReference>
<keyword evidence="8" id="KW-0446">Lipid-binding</keyword>
<dbReference type="GO" id="GO:0098978">
    <property type="term" value="C:glutamatergic synapse"/>
    <property type="evidence" value="ECO:0007669"/>
    <property type="project" value="TreeGrafter"/>
</dbReference>
<dbReference type="InterPro" id="IPR033227">
    <property type="entry name" value="CAPS"/>
</dbReference>
<dbReference type="SMART" id="SM00233">
    <property type="entry name" value="PH"/>
    <property type="match status" value="1"/>
</dbReference>
<dbReference type="FunFam" id="1.10.357.50:FF:000002">
    <property type="entry name" value="calcium-dependent secretion activator 2 isoform X7"/>
    <property type="match status" value="1"/>
</dbReference>
<feature type="domain" description="C2" evidence="14">
    <location>
        <begin position="344"/>
        <end position="462"/>
    </location>
</feature>
<dbReference type="PANTHER" id="PTHR12166:SF6">
    <property type="entry name" value="CALCIUM-DEPENDENT SECRETION ACTIVATOR 1"/>
    <property type="match status" value="1"/>
</dbReference>
<keyword evidence="3" id="KW-0268">Exocytosis</keyword>
<feature type="region of interest" description="Disordered" evidence="12">
    <location>
        <begin position="1259"/>
        <end position="1278"/>
    </location>
</feature>
<dbReference type="Proteomes" id="UP000515145">
    <property type="component" value="Chromosome 5"/>
</dbReference>
<comment type="subcellular location">
    <subcellularLocation>
        <location evidence="1">Cytoplasmic vesicle membrane</location>
    </subcellularLocation>
    <subcellularLocation>
        <location evidence="11">Synapse</location>
    </subcellularLocation>
</comment>
<dbReference type="InterPro" id="IPR001849">
    <property type="entry name" value="PH_domain"/>
</dbReference>
<dbReference type="CTD" id="100001129"/>
<dbReference type="FunFam" id="2.30.29.30:FF:000007">
    <property type="entry name" value="Calcium-dependent secretion activator 2 isoform B"/>
    <property type="match status" value="1"/>
</dbReference>
<accession>A0A6P7I1I1</accession>
<dbReference type="GO" id="GO:0015031">
    <property type="term" value="P:protein transport"/>
    <property type="evidence" value="ECO:0007669"/>
    <property type="project" value="UniProtKB-KW"/>
</dbReference>
<evidence type="ECO:0000259" key="13">
    <source>
        <dbReference type="PROSITE" id="PS50003"/>
    </source>
</evidence>
<dbReference type="PROSITE" id="PS51258">
    <property type="entry name" value="MHD1"/>
    <property type="match status" value="1"/>
</dbReference>
<dbReference type="Pfam" id="PF06292">
    <property type="entry name" value="MUN"/>
    <property type="match status" value="2"/>
</dbReference>